<keyword evidence="4" id="KW-1185">Reference proteome</keyword>
<reference evidence="4" key="1">
    <citation type="journal article" date="2019" name="Int. J. Syst. Evol. Microbiol.">
        <title>The Global Catalogue of Microorganisms (GCM) 10K type strain sequencing project: providing services to taxonomists for standard genome sequencing and annotation.</title>
        <authorList>
            <consortium name="The Broad Institute Genomics Platform"/>
            <consortium name="The Broad Institute Genome Sequencing Center for Infectious Disease"/>
            <person name="Wu L."/>
            <person name="Ma J."/>
        </authorList>
    </citation>
    <scope>NUCLEOTIDE SEQUENCE [LARGE SCALE GENOMIC DNA]</scope>
    <source>
        <strain evidence="4">JCM 10671</strain>
    </source>
</reference>
<dbReference type="InterPro" id="IPR055493">
    <property type="entry name" value="DUF7065"/>
</dbReference>
<evidence type="ECO:0000259" key="2">
    <source>
        <dbReference type="Pfam" id="PF23213"/>
    </source>
</evidence>
<evidence type="ECO:0000313" key="4">
    <source>
        <dbReference type="Proteomes" id="UP001500957"/>
    </source>
</evidence>
<evidence type="ECO:0000313" key="3">
    <source>
        <dbReference type="EMBL" id="GAA0616091.1"/>
    </source>
</evidence>
<dbReference type="Pfam" id="PF23212">
    <property type="entry name" value="DUF7064"/>
    <property type="match status" value="1"/>
</dbReference>
<dbReference type="SUPFAM" id="SSF159245">
    <property type="entry name" value="AttH-like"/>
    <property type="match status" value="1"/>
</dbReference>
<organism evidence="3 4">
    <name type="scientific">Sporichthya brevicatena</name>
    <dbReference type="NCBI Taxonomy" id="171442"/>
    <lineage>
        <taxon>Bacteria</taxon>
        <taxon>Bacillati</taxon>
        <taxon>Actinomycetota</taxon>
        <taxon>Actinomycetes</taxon>
        <taxon>Sporichthyales</taxon>
        <taxon>Sporichthyaceae</taxon>
        <taxon>Sporichthya</taxon>
    </lineage>
</organism>
<dbReference type="RefSeq" id="WP_344603730.1">
    <property type="nucleotide sequence ID" value="NZ_BAAAHE010000013.1"/>
</dbReference>
<proteinExistence type="predicted"/>
<feature type="domain" description="DUF7065" evidence="2">
    <location>
        <begin position="7"/>
        <end position="169"/>
    </location>
</feature>
<comment type="caution">
    <text evidence="3">The sequence shown here is derived from an EMBL/GenBank/DDBJ whole genome shotgun (WGS) entry which is preliminary data.</text>
</comment>
<dbReference type="Proteomes" id="UP001500957">
    <property type="component" value="Unassembled WGS sequence"/>
</dbReference>
<sequence>MGGGLRYTPEDEGNHAPGSDPWWQESVFLHWFDPAAGVGGVHRIGQEVPQDTSALCCFVFDREARYRRVERVPLLAPDTPRGFRAGGSTWDVEDGRPRLRVKEDGLELDLVMENFYDLTDFFPSGGSMVEDFAKHHYETSGRVRGTAVLQGRSYEIDGLCHRDHSWGPRRWDQLLSHRWVSGTIGPELSFGSMAWHAADNSVVQIGYVVRDGELVLATNVDVLAYMEVDALTHRGGEVHWTLADGSSLSARCTVVDGVVTGNHGVVWVDSLCEVILDDGRTGYCDFELSTNPRAGTRDIGLAVRAALHNGWSTRT</sequence>
<gene>
    <name evidence="3" type="ORF">GCM10009547_17650</name>
</gene>
<dbReference type="Pfam" id="PF23213">
    <property type="entry name" value="DUF7065"/>
    <property type="match status" value="1"/>
</dbReference>
<accession>A0ABP3RTE9</accession>
<protein>
    <submittedName>
        <fullName evidence="3">Uncharacterized protein</fullName>
    </submittedName>
</protein>
<feature type="domain" description="DUF7064" evidence="1">
    <location>
        <begin position="171"/>
        <end position="292"/>
    </location>
</feature>
<evidence type="ECO:0000259" key="1">
    <source>
        <dbReference type="Pfam" id="PF23212"/>
    </source>
</evidence>
<dbReference type="EMBL" id="BAAAHE010000013">
    <property type="protein sequence ID" value="GAA0616091.1"/>
    <property type="molecule type" value="Genomic_DNA"/>
</dbReference>
<name>A0ABP3RTE9_9ACTN</name>
<dbReference type="InterPro" id="IPR055492">
    <property type="entry name" value="DUF7064"/>
</dbReference>